<dbReference type="Gene3D" id="1.20.140.150">
    <property type="match status" value="1"/>
</dbReference>
<protein>
    <submittedName>
        <fullName evidence="3">Uncharacterized protein LOC106457393</fullName>
    </submittedName>
</protein>
<dbReference type="RefSeq" id="XP_013772257.2">
    <property type="nucleotide sequence ID" value="XM_013916803.2"/>
</dbReference>
<evidence type="ECO:0000256" key="1">
    <source>
        <dbReference type="SAM" id="Phobius"/>
    </source>
</evidence>
<dbReference type="Proteomes" id="UP000694941">
    <property type="component" value="Unplaced"/>
</dbReference>
<reference evidence="3" key="1">
    <citation type="submission" date="2025-08" db="UniProtKB">
        <authorList>
            <consortium name="RefSeq"/>
        </authorList>
    </citation>
    <scope>IDENTIFICATION</scope>
    <source>
        <tissue evidence="3">Muscle</tissue>
    </source>
</reference>
<keyword evidence="1" id="KW-0472">Membrane</keyword>
<feature type="transmembrane region" description="Helical" evidence="1">
    <location>
        <begin position="83"/>
        <end position="107"/>
    </location>
</feature>
<name>A0ABM1B0G3_LIMPO</name>
<evidence type="ECO:0000313" key="3">
    <source>
        <dbReference type="RefSeq" id="XP_013772257.2"/>
    </source>
</evidence>
<proteinExistence type="predicted"/>
<keyword evidence="1" id="KW-0812">Transmembrane</keyword>
<sequence>MGTPNASILPFIACCLSILSIILQLVALPSNYWAIIHPSNDSEAKVENGNYGIWTRYITNIPRSGDKFSANFRLPPYSVSAGVMAIMHVLVQLAFLFAAGISCIQALKDDPQLMLSANILGVVKLVLSVLAIFFSLLVIIFITVNENQSFQYKVYKGPAFWVQTAVMSSNVLLAFVCSLEDVEHAELESIKNIQEWPSETEVAEQYSNPSFTP</sequence>
<evidence type="ECO:0000313" key="2">
    <source>
        <dbReference type="Proteomes" id="UP000694941"/>
    </source>
</evidence>
<gene>
    <name evidence="3" type="primary">LOC106457393</name>
</gene>
<accession>A0ABM1B0G3</accession>
<dbReference type="GeneID" id="106457393"/>
<feature type="transmembrane region" description="Helical" evidence="1">
    <location>
        <begin position="119"/>
        <end position="144"/>
    </location>
</feature>
<feature type="transmembrane region" description="Helical" evidence="1">
    <location>
        <begin position="6"/>
        <end position="28"/>
    </location>
</feature>
<organism evidence="2 3">
    <name type="scientific">Limulus polyphemus</name>
    <name type="common">Atlantic horseshoe crab</name>
    <dbReference type="NCBI Taxonomy" id="6850"/>
    <lineage>
        <taxon>Eukaryota</taxon>
        <taxon>Metazoa</taxon>
        <taxon>Ecdysozoa</taxon>
        <taxon>Arthropoda</taxon>
        <taxon>Chelicerata</taxon>
        <taxon>Merostomata</taxon>
        <taxon>Xiphosura</taxon>
        <taxon>Limulidae</taxon>
        <taxon>Limulus</taxon>
    </lineage>
</organism>
<keyword evidence="1" id="KW-1133">Transmembrane helix</keyword>
<keyword evidence="2" id="KW-1185">Reference proteome</keyword>